<dbReference type="AlphaFoldDB" id="A0AAI8VFV3"/>
<protein>
    <submittedName>
        <fullName evidence="1">Uu.00g116020.m01.CDS01</fullName>
    </submittedName>
</protein>
<organism evidence="1 2">
    <name type="scientific">Anthostomella pinea</name>
    <dbReference type="NCBI Taxonomy" id="933095"/>
    <lineage>
        <taxon>Eukaryota</taxon>
        <taxon>Fungi</taxon>
        <taxon>Dikarya</taxon>
        <taxon>Ascomycota</taxon>
        <taxon>Pezizomycotina</taxon>
        <taxon>Sordariomycetes</taxon>
        <taxon>Xylariomycetidae</taxon>
        <taxon>Xylariales</taxon>
        <taxon>Xylariaceae</taxon>
        <taxon>Anthostomella</taxon>
    </lineage>
</organism>
<comment type="caution">
    <text evidence="1">The sequence shown here is derived from an EMBL/GenBank/DDBJ whole genome shotgun (WGS) entry which is preliminary data.</text>
</comment>
<sequence>MVPKFECKVFGKHQDRGPGWVLVKWEVDPGHLELSGRGYEIWSETWRQVPHARLDTLNLLM</sequence>
<accession>A0AAI8VFV3</accession>
<proteinExistence type="predicted"/>
<gene>
    <name evidence="1" type="ORF">KHLLAP_LOCUS4676</name>
</gene>
<evidence type="ECO:0000313" key="2">
    <source>
        <dbReference type="Proteomes" id="UP001295740"/>
    </source>
</evidence>
<reference evidence="1" key="1">
    <citation type="submission" date="2023-10" db="EMBL/GenBank/DDBJ databases">
        <authorList>
            <person name="Hackl T."/>
        </authorList>
    </citation>
    <scope>NUCLEOTIDE SEQUENCE</scope>
</reference>
<evidence type="ECO:0000313" key="1">
    <source>
        <dbReference type="EMBL" id="CAJ2504208.1"/>
    </source>
</evidence>
<name>A0AAI8VFV3_9PEZI</name>
<dbReference type="Proteomes" id="UP001295740">
    <property type="component" value="Unassembled WGS sequence"/>
</dbReference>
<keyword evidence="2" id="KW-1185">Reference proteome</keyword>
<dbReference type="EMBL" id="CAUWAG010000006">
    <property type="protein sequence ID" value="CAJ2504208.1"/>
    <property type="molecule type" value="Genomic_DNA"/>
</dbReference>